<proteinExistence type="predicted"/>
<sequence length="60" mass="6934">MNQDTEHQPTRAERDLPAARRAAERARIIWWDEQKPTHCFGCGAELPEYHHRGDALPCGH</sequence>
<gene>
    <name evidence="1" type="ORF">CTI11_21330</name>
</gene>
<reference evidence="1" key="1">
    <citation type="submission" date="2017-10" db="EMBL/GenBank/DDBJ databases">
        <title>Chryseobacterium sp. B5 is a hydrocarbonoclastic and plant growth promoting bacterium.</title>
        <authorList>
            <person name="Thijs S."/>
            <person name="Gkorezis P."/>
            <person name="Van Hamme J."/>
        </authorList>
    </citation>
    <scope>NUCLEOTIDE SEQUENCE</scope>
    <source>
        <strain evidence="1">B5</strain>
    </source>
</reference>
<dbReference type="AlphaFoldDB" id="A0A2G7T382"/>
<dbReference type="EMBL" id="PEKC01000108">
    <property type="protein sequence ID" value="PII34375.1"/>
    <property type="molecule type" value="Genomic_DNA"/>
</dbReference>
<evidence type="ECO:0000313" key="1">
    <source>
        <dbReference type="EMBL" id="PII34375.1"/>
    </source>
</evidence>
<name>A0A2G7T382_9FLAO</name>
<comment type="caution">
    <text evidence="1">The sequence shown here is derived from an EMBL/GenBank/DDBJ whole genome shotgun (WGS) entry which is preliminary data.</text>
</comment>
<organism evidence="1">
    <name type="scientific">Chryseobacterium sp. B5</name>
    <dbReference type="NCBI Taxonomy" id="2050562"/>
    <lineage>
        <taxon>Bacteria</taxon>
        <taxon>Pseudomonadati</taxon>
        <taxon>Bacteroidota</taxon>
        <taxon>Flavobacteriia</taxon>
        <taxon>Flavobacteriales</taxon>
        <taxon>Weeksellaceae</taxon>
        <taxon>Chryseobacterium group</taxon>
        <taxon>Chryseobacterium</taxon>
    </lineage>
</organism>
<protein>
    <submittedName>
        <fullName evidence="1">Uncharacterized protein</fullName>
    </submittedName>
</protein>
<accession>A0A2G7T382</accession>